<organism evidence="1 2">
    <name type="scientific">Mycteria americana</name>
    <name type="common">Wood stork</name>
    <dbReference type="NCBI Taxonomy" id="33587"/>
    <lineage>
        <taxon>Eukaryota</taxon>
        <taxon>Metazoa</taxon>
        <taxon>Chordata</taxon>
        <taxon>Craniata</taxon>
        <taxon>Vertebrata</taxon>
        <taxon>Euteleostomi</taxon>
        <taxon>Archelosauria</taxon>
        <taxon>Archosauria</taxon>
        <taxon>Dinosauria</taxon>
        <taxon>Saurischia</taxon>
        <taxon>Theropoda</taxon>
        <taxon>Coelurosauria</taxon>
        <taxon>Aves</taxon>
        <taxon>Neognathae</taxon>
        <taxon>Neoaves</taxon>
        <taxon>Aequornithes</taxon>
        <taxon>Ciconiiformes</taxon>
        <taxon>Ciconiidae</taxon>
        <taxon>Mycteria</taxon>
    </lineage>
</organism>
<dbReference type="Proteomes" id="UP001333110">
    <property type="component" value="Unassembled WGS sequence"/>
</dbReference>
<dbReference type="AlphaFoldDB" id="A0AAN7N0S4"/>
<evidence type="ECO:0000313" key="2">
    <source>
        <dbReference type="Proteomes" id="UP001333110"/>
    </source>
</evidence>
<dbReference type="EMBL" id="JAUNZN010000009">
    <property type="protein sequence ID" value="KAK4815546.1"/>
    <property type="molecule type" value="Genomic_DNA"/>
</dbReference>
<protein>
    <submittedName>
        <fullName evidence="1">Uncharacterized protein</fullName>
    </submittedName>
</protein>
<evidence type="ECO:0000313" key="1">
    <source>
        <dbReference type="EMBL" id="KAK4815546.1"/>
    </source>
</evidence>
<sequence length="483" mass="54829">MGERIGRAKRKICGQRCLSDGGLRTPELGIPALMAIRRRVTQSSTGNGQYEKTVQNPTTSEAMLSWSGNLVRTLYKLCRRGKTGRIQHIVQAVGSHLFLPVHTFQLRLQRDVIAALQYIKGAYKKGGERLFTKACSDRTRGKAFKLKEGRFSLDIKQKFVTMRVVRHWKRLPREVVDAPFLAVFKARLDGALSNLVWWKVSLPWQGVGLDAGWLDPLRGSGLDQPLEMSTFLMRITYYDKKMNKAASVTDESKQKATPDVSKDKAPREDLPELLLSALIRSCLERKLFNQTFGHNQSREVILLLCSALVRPHLQYCVQLWGPQHKKDMDLLERVQRRATKMIRGLEHLSYEDRLRPAVVQPGEEKAPGRPYSSLPVPEGAYKKAGEGLFTRACSDRTWGNGFKLKEGRFRLDIRKKFFTLRVGLLDDKAAGVSFVAVKNLALASKLGMKRPDKAAECYDLTKSQYLHENRQEDENNVDTTLMV</sequence>
<comment type="caution">
    <text evidence="1">The sequence shown here is derived from an EMBL/GenBank/DDBJ whole genome shotgun (WGS) entry which is preliminary data.</text>
</comment>
<dbReference type="PANTHER" id="PTHR33332">
    <property type="entry name" value="REVERSE TRANSCRIPTASE DOMAIN-CONTAINING PROTEIN"/>
    <property type="match status" value="1"/>
</dbReference>
<keyword evidence="2" id="KW-1185">Reference proteome</keyword>
<proteinExistence type="predicted"/>
<gene>
    <name evidence="1" type="ORF">QYF61_003638</name>
</gene>
<name>A0AAN7N0S4_MYCAM</name>
<reference evidence="1 2" key="1">
    <citation type="journal article" date="2023" name="J. Hered.">
        <title>Chromosome-level genome of the wood stork (Mycteria americana) provides insight into avian chromosome evolution.</title>
        <authorList>
            <person name="Flamio R. Jr."/>
            <person name="Ramstad K.M."/>
        </authorList>
    </citation>
    <scope>NUCLEOTIDE SEQUENCE [LARGE SCALE GENOMIC DNA]</scope>
    <source>
        <strain evidence="1">JAX WOST 10</strain>
    </source>
</reference>
<accession>A0AAN7N0S4</accession>